<dbReference type="Pfam" id="PF13618">
    <property type="entry name" value="Gluconate_2-dh3"/>
    <property type="match status" value="1"/>
</dbReference>
<gene>
    <name evidence="1" type="ORF">SAMN04515674_101554</name>
</gene>
<name>A0A1I5N1F6_9BACT</name>
<protein>
    <submittedName>
        <fullName evidence="1">Gluconate 2-dehydrogenase subunit 3</fullName>
    </submittedName>
</protein>
<dbReference type="InterPro" id="IPR027056">
    <property type="entry name" value="Gluconate_2DH_su3"/>
</dbReference>
<dbReference type="AlphaFoldDB" id="A0A1I5N1F6"/>
<reference evidence="1 2" key="1">
    <citation type="submission" date="2016-10" db="EMBL/GenBank/DDBJ databases">
        <authorList>
            <person name="de Groot N.N."/>
        </authorList>
    </citation>
    <scope>NUCLEOTIDE SEQUENCE [LARGE SCALE GENOMIC DNA]</scope>
    <source>
        <strain evidence="2">E92,LMG 26720,CCM 7988</strain>
    </source>
</reference>
<accession>A0A1I5N1F6</accession>
<sequence length="197" mass="21959">MVKILPAYLYLYTQKLQINLILIMQRRSAIKNLTLAVGGLVSLPAWASRWTPDSIGKVSTSVVSEDNQMILAEIVETIIPETSTPGAKSLKVNQFIMRMVNDCYGEPVQSNFKKGLTLIDDLAKQSYGKAFTSCDALQKADVFNKMRKSDDTSAKQFTNMVKNLTIQGYMNSEYVLVNLLNYNMAPGFYHGCVPIGK</sequence>
<dbReference type="STRING" id="1079859.SAMN04515674_101554"/>
<proteinExistence type="predicted"/>
<dbReference type="Proteomes" id="UP000199306">
    <property type="component" value="Unassembled WGS sequence"/>
</dbReference>
<organism evidence="1 2">
    <name type="scientific">Pseudarcicella hirudinis</name>
    <dbReference type="NCBI Taxonomy" id="1079859"/>
    <lineage>
        <taxon>Bacteria</taxon>
        <taxon>Pseudomonadati</taxon>
        <taxon>Bacteroidota</taxon>
        <taxon>Cytophagia</taxon>
        <taxon>Cytophagales</taxon>
        <taxon>Flectobacillaceae</taxon>
        <taxon>Pseudarcicella</taxon>
    </lineage>
</organism>
<evidence type="ECO:0000313" key="2">
    <source>
        <dbReference type="Proteomes" id="UP000199306"/>
    </source>
</evidence>
<keyword evidence="2" id="KW-1185">Reference proteome</keyword>
<evidence type="ECO:0000313" key="1">
    <source>
        <dbReference type="EMBL" id="SFP15609.1"/>
    </source>
</evidence>
<dbReference type="EMBL" id="FOXH01000001">
    <property type="protein sequence ID" value="SFP15609.1"/>
    <property type="molecule type" value="Genomic_DNA"/>
</dbReference>